<feature type="compositionally biased region" description="Polar residues" evidence="1">
    <location>
        <begin position="63"/>
        <end position="79"/>
    </location>
</feature>
<dbReference type="AlphaFoldDB" id="A0A5C3KI08"/>
<feature type="compositionally biased region" description="Basic and acidic residues" evidence="1">
    <location>
        <begin position="27"/>
        <end position="37"/>
    </location>
</feature>
<protein>
    <submittedName>
        <fullName evidence="2">Uncharacterized protein</fullName>
    </submittedName>
</protein>
<feature type="region of interest" description="Disordered" evidence="1">
    <location>
        <begin position="103"/>
        <end position="136"/>
    </location>
</feature>
<dbReference type="Proteomes" id="UP000307440">
    <property type="component" value="Unassembled WGS sequence"/>
</dbReference>
<dbReference type="OrthoDB" id="3251442at2759"/>
<organism evidence="2 3">
    <name type="scientific">Coprinopsis marcescibilis</name>
    <name type="common">Agaric fungus</name>
    <name type="synonym">Psathyrella marcescibilis</name>
    <dbReference type="NCBI Taxonomy" id="230819"/>
    <lineage>
        <taxon>Eukaryota</taxon>
        <taxon>Fungi</taxon>
        <taxon>Dikarya</taxon>
        <taxon>Basidiomycota</taxon>
        <taxon>Agaricomycotina</taxon>
        <taxon>Agaricomycetes</taxon>
        <taxon>Agaricomycetidae</taxon>
        <taxon>Agaricales</taxon>
        <taxon>Agaricineae</taxon>
        <taxon>Psathyrellaceae</taxon>
        <taxon>Coprinopsis</taxon>
    </lineage>
</organism>
<feature type="compositionally biased region" description="Acidic residues" evidence="1">
    <location>
        <begin position="103"/>
        <end position="113"/>
    </location>
</feature>
<proteinExistence type="predicted"/>
<name>A0A5C3KI08_COPMA</name>
<reference evidence="2 3" key="1">
    <citation type="journal article" date="2019" name="Nat. Ecol. Evol.">
        <title>Megaphylogeny resolves global patterns of mushroom evolution.</title>
        <authorList>
            <person name="Varga T."/>
            <person name="Krizsan K."/>
            <person name="Foldi C."/>
            <person name="Dima B."/>
            <person name="Sanchez-Garcia M."/>
            <person name="Sanchez-Ramirez S."/>
            <person name="Szollosi G.J."/>
            <person name="Szarkandi J.G."/>
            <person name="Papp V."/>
            <person name="Albert L."/>
            <person name="Andreopoulos W."/>
            <person name="Angelini C."/>
            <person name="Antonin V."/>
            <person name="Barry K.W."/>
            <person name="Bougher N.L."/>
            <person name="Buchanan P."/>
            <person name="Buyck B."/>
            <person name="Bense V."/>
            <person name="Catcheside P."/>
            <person name="Chovatia M."/>
            <person name="Cooper J."/>
            <person name="Damon W."/>
            <person name="Desjardin D."/>
            <person name="Finy P."/>
            <person name="Geml J."/>
            <person name="Haridas S."/>
            <person name="Hughes K."/>
            <person name="Justo A."/>
            <person name="Karasinski D."/>
            <person name="Kautmanova I."/>
            <person name="Kiss B."/>
            <person name="Kocsube S."/>
            <person name="Kotiranta H."/>
            <person name="LaButti K.M."/>
            <person name="Lechner B.E."/>
            <person name="Liimatainen K."/>
            <person name="Lipzen A."/>
            <person name="Lukacs Z."/>
            <person name="Mihaltcheva S."/>
            <person name="Morgado L.N."/>
            <person name="Niskanen T."/>
            <person name="Noordeloos M.E."/>
            <person name="Ohm R.A."/>
            <person name="Ortiz-Santana B."/>
            <person name="Ovrebo C."/>
            <person name="Racz N."/>
            <person name="Riley R."/>
            <person name="Savchenko A."/>
            <person name="Shiryaev A."/>
            <person name="Soop K."/>
            <person name="Spirin V."/>
            <person name="Szebenyi C."/>
            <person name="Tomsovsky M."/>
            <person name="Tulloss R.E."/>
            <person name="Uehling J."/>
            <person name="Grigoriev I.V."/>
            <person name="Vagvolgyi C."/>
            <person name="Papp T."/>
            <person name="Martin F.M."/>
            <person name="Miettinen O."/>
            <person name="Hibbett D.S."/>
            <person name="Nagy L.G."/>
        </authorList>
    </citation>
    <scope>NUCLEOTIDE SEQUENCE [LARGE SCALE GENOMIC DNA]</scope>
    <source>
        <strain evidence="2 3">CBS 121175</strain>
    </source>
</reference>
<evidence type="ECO:0000256" key="1">
    <source>
        <dbReference type="SAM" id="MobiDB-lite"/>
    </source>
</evidence>
<gene>
    <name evidence="2" type="ORF">FA15DRAFT_659624</name>
</gene>
<keyword evidence="3" id="KW-1185">Reference proteome</keyword>
<evidence type="ECO:0000313" key="3">
    <source>
        <dbReference type="Proteomes" id="UP000307440"/>
    </source>
</evidence>
<accession>A0A5C3KI08</accession>
<feature type="region of interest" description="Disordered" evidence="1">
    <location>
        <begin position="19"/>
        <end position="79"/>
    </location>
</feature>
<sequence>MVAVKIRDKHIEGTMVPAQSQKAVAISKDRSRQEKARRSLKRLIRAPNADKPGGPSIPLSPMPHSQTPQVPPHNISQIMPTGSTRAAMECIAAQWDNQLLDTEESDLGDDNSSDGDNSRADAESDFEFDDKTPPGVKDYDINDSTQEMLNQWNEFTIELSKEDKQILRAFALKVDNNLTDNTYERLKHLNTAGRPQKQFTYLPLTHQLQSMFLSPDSIRQMEYRHTYAAQSDTNTVSNIYDGQ</sequence>
<dbReference type="EMBL" id="ML210325">
    <property type="protein sequence ID" value="TFK19796.1"/>
    <property type="molecule type" value="Genomic_DNA"/>
</dbReference>
<evidence type="ECO:0000313" key="2">
    <source>
        <dbReference type="EMBL" id="TFK19796.1"/>
    </source>
</evidence>